<feature type="coiled-coil region" evidence="1">
    <location>
        <begin position="32"/>
        <end position="295"/>
    </location>
</feature>
<protein>
    <recommendedName>
        <fullName evidence="4">Leucine, glutamate and lysine rich 1</fullName>
    </recommendedName>
</protein>
<keyword evidence="1" id="KW-0175">Coiled coil</keyword>
<dbReference type="PANTHER" id="PTHR34251:SF1">
    <property type="entry name" value="LEUCINE, GLUTAMATE AND LYSINE RICH 1"/>
    <property type="match status" value="1"/>
</dbReference>
<reference evidence="2" key="3">
    <citation type="submission" date="2025-09" db="UniProtKB">
        <authorList>
            <consortium name="Ensembl"/>
        </authorList>
    </citation>
    <scope>IDENTIFICATION</scope>
</reference>
<sequence length="404" mass="47296">RVKSDEADEYQRKCRKLKFESKISETRHARELKEKEDSLLACQQMCKHLQEEVAGKERLEENLKRRVSLSENELETTKILLNQANEEAVTMKNERELMLISHQNRLEQLQENFRQKMLSDDNWREKLESELNKERMRHQAECQEQAFRLKEEAKLELAIEKEKHQEVIKQYQNEQEKLQKKMTDLIANATNNLRMEIATLERKLQETQMKLTEKTALKEEEIQSLKVLVAEFECRLRKEMDNSNSISEDLRKEIKQKSDELEKVTQEQTQLMQQLNQAQEENTFLQETVRRECEERFQLTEALSHAREQLLQVQKLRGALPSARCSLGQGSPTSPAAPVVSDGGKSLAGAAPGKAIKMPVLPGRSAWHREGSLHLRPLRRFKVKFSNDLERRSAPESRRDLERN</sequence>
<name>A0A4X2LAV4_VOMUR</name>
<evidence type="ECO:0000313" key="3">
    <source>
        <dbReference type="Proteomes" id="UP000314987"/>
    </source>
</evidence>
<evidence type="ECO:0000313" key="2">
    <source>
        <dbReference type="Ensembl" id="ENSVURP00010022014.1"/>
    </source>
</evidence>
<evidence type="ECO:0000256" key="1">
    <source>
        <dbReference type="SAM" id="Coils"/>
    </source>
</evidence>
<dbReference type="GeneTree" id="ENSGT00940000162647"/>
<organism evidence="2 3">
    <name type="scientific">Vombatus ursinus</name>
    <name type="common">Common wombat</name>
    <dbReference type="NCBI Taxonomy" id="29139"/>
    <lineage>
        <taxon>Eukaryota</taxon>
        <taxon>Metazoa</taxon>
        <taxon>Chordata</taxon>
        <taxon>Craniata</taxon>
        <taxon>Vertebrata</taxon>
        <taxon>Euteleostomi</taxon>
        <taxon>Mammalia</taxon>
        <taxon>Metatheria</taxon>
        <taxon>Diprotodontia</taxon>
        <taxon>Vombatidae</taxon>
        <taxon>Vombatus</taxon>
    </lineage>
</organism>
<reference evidence="3" key="1">
    <citation type="submission" date="2018-12" db="EMBL/GenBank/DDBJ databases">
        <authorList>
            <person name="Yazar S."/>
        </authorList>
    </citation>
    <scope>NUCLEOTIDE SEQUENCE [LARGE SCALE GENOMIC DNA]</scope>
</reference>
<dbReference type="AlphaFoldDB" id="A0A4X2LAV4"/>
<dbReference type="STRING" id="29139.ENSVURP00010022014"/>
<evidence type="ECO:0008006" key="4">
    <source>
        <dbReference type="Google" id="ProtNLM"/>
    </source>
</evidence>
<accession>A0A4X2LAV4</accession>
<dbReference type="InterPro" id="IPR038799">
    <property type="entry name" value="LEKR1"/>
</dbReference>
<dbReference type="Ensembl" id="ENSVURT00010025061.1">
    <property type="protein sequence ID" value="ENSVURP00010022014.1"/>
    <property type="gene ID" value="ENSVURG00010016876.1"/>
</dbReference>
<dbReference type="OMA" id="SCIRYTE"/>
<keyword evidence="3" id="KW-1185">Reference proteome</keyword>
<reference evidence="2" key="2">
    <citation type="submission" date="2025-08" db="UniProtKB">
        <authorList>
            <consortium name="Ensembl"/>
        </authorList>
    </citation>
    <scope>IDENTIFICATION</scope>
</reference>
<dbReference type="PANTHER" id="PTHR34251">
    <property type="entry name" value="LEUCINE-, GLUTAMATE- AND LYSINE-RICH PROTEIN 1"/>
    <property type="match status" value="1"/>
</dbReference>
<proteinExistence type="predicted"/>
<dbReference type="Proteomes" id="UP000314987">
    <property type="component" value="Unassembled WGS sequence"/>
</dbReference>